<evidence type="ECO:0000313" key="2">
    <source>
        <dbReference type="Proteomes" id="UP000001064"/>
    </source>
</evidence>
<dbReference type="Proteomes" id="UP000001064">
    <property type="component" value="Unassembled WGS sequence"/>
</dbReference>
<dbReference type="RefSeq" id="XP_003294862.1">
    <property type="nucleotide sequence ID" value="XM_003294814.1"/>
</dbReference>
<dbReference type="GeneID" id="10510586"/>
<reference evidence="2" key="1">
    <citation type="journal article" date="2011" name="Genome Biol.">
        <title>Comparative genomics of the social amoebae Dictyostelium discoideum and Dictyostelium purpureum.</title>
        <authorList>
            <consortium name="US DOE Joint Genome Institute (JGI-PGF)"/>
            <person name="Sucgang R."/>
            <person name="Kuo A."/>
            <person name="Tian X."/>
            <person name="Salerno W."/>
            <person name="Parikh A."/>
            <person name="Feasley C.L."/>
            <person name="Dalin E."/>
            <person name="Tu H."/>
            <person name="Huang E."/>
            <person name="Barry K."/>
            <person name="Lindquist E."/>
            <person name="Shapiro H."/>
            <person name="Bruce D."/>
            <person name="Schmutz J."/>
            <person name="Salamov A."/>
            <person name="Fey P."/>
            <person name="Gaudet P."/>
            <person name="Anjard C."/>
            <person name="Babu M.M."/>
            <person name="Basu S."/>
            <person name="Bushmanova Y."/>
            <person name="van der Wel H."/>
            <person name="Katoh-Kurasawa M."/>
            <person name="Dinh C."/>
            <person name="Coutinho P.M."/>
            <person name="Saito T."/>
            <person name="Elias M."/>
            <person name="Schaap P."/>
            <person name="Kay R.R."/>
            <person name="Henrissat B."/>
            <person name="Eichinger L."/>
            <person name="Rivero F."/>
            <person name="Putnam N.H."/>
            <person name="West C.M."/>
            <person name="Loomis W.F."/>
            <person name="Chisholm R.L."/>
            <person name="Shaulsky G."/>
            <person name="Strassmann J.E."/>
            <person name="Queller D.C."/>
            <person name="Kuspa A."/>
            <person name="Grigoriev I.V."/>
        </authorList>
    </citation>
    <scope>NUCLEOTIDE SEQUENCE [LARGE SCALE GENOMIC DNA]</scope>
    <source>
        <strain evidence="2">QSDP1</strain>
    </source>
</reference>
<name>F1A5B8_DICPU</name>
<evidence type="ECO:0000313" key="1">
    <source>
        <dbReference type="EMBL" id="EGC28614.1"/>
    </source>
</evidence>
<dbReference type="KEGG" id="dpp:DICPUDRAFT_159940"/>
<proteinExistence type="predicted"/>
<dbReference type="InParanoid" id="F1A5B8"/>
<accession>F1A5B8</accession>
<dbReference type="EMBL" id="GL871585">
    <property type="protein sequence ID" value="EGC28614.1"/>
    <property type="molecule type" value="Genomic_DNA"/>
</dbReference>
<organism evidence="1 2">
    <name type="scientific">Dictyostelium purpureum</name>
    <name type="common">Slime mold</name>
    <dbReference type="NCBI Taxonomy" id="5786"/>
    <lineage>
        <taxon>Eukaryota</taxon>
        <taxon>Amoebozoa</taxon>
        <taxon>Evosea</taxon>
        <taxon>Eumycetozoa</taxon>
        <taxon>Dictyostelia</taxon>
        <taxon>Dictyosteliales</taxon>
        <taxon>Dictyosteliaceae</taxon>
        <taxon>Dictyostelium</taxon>
    </lineage>
</organism>
<dbReference type="AlphaFoldDB" id="F1A5B8"/>
<gene>
    <name evidence="1" type="ORF">DICPUDRAFT_159940</name>
</gene>
<protein>
    <submittedName>
        <fullName evidence="1">Uncharacterized protein</fullName>
    </submittedName>
</protein>
<sequence>MSQKSVNTCSGIKIEKIKNKESDGERISPGEYYMQSELYTLMFNQSKCRRADRDSEN</sequence>
<keyword evidence="2" id="KW-1185">Reference proteome</keyword>
<dbReference type="VEuPathDB" id="AmoebaDB:DICPUDRAFT_159940"/>